<reference evidence="3" key="1">
    <citation type="journal article" date="2019" name="Int. J. Syst. Evol. Microbiol.">
        <title>The Global Catalogue of Microorganisms (GCM) 10K type strain sequencing project: providing services to taxonomists for standard genome sequencing and annotation.</title>
        <authorList>
            <consortium name="The Broad Institute Genomics Platform"/>
            <consortium name="The Broad Institute Genome Sequencing Center for Infectious Disease"/>
            <person name="Wu L."/>
            <person name="Ma J."/>
        </authorList>
    </citation>
    <scope>NUCLEOTIDE SEQUENCE [LARGE SCALE GENOMIC DNA]</scope>
    <source>
        <strain evidence="3">JCM 18127</strain>
    </source>
</reference>
<sequence>MAAREWRAGHERVCALVEQVAAERPDDLELPVPATPDWSARQLLAHMVGLGVDVLDGDEPDDHNESWTRAQVAARATSSAADLVAEWRAVADQLETYLREQSPRPLGDLLIHEQDLRSGLGVPGARATDGLAAVRATMADRVGVAVRGAGLAPLVLEQADGPWRWTSGPGEPGLVLGASGFDLFRAVTSRRTAAQLHDYRVDGDLEPYLPHLALLGPLPTDALPE</sequence>
<dbReference type="InterPro" id="IPR017517">
    <property type="entry name" value="Maleyloyr_isom"/>
</dbReference>
<keyword evidence="3" id="KW-1185">Reference proteome</keyword>
<dbReference type="InterPro" id="IPR034660">
    <property type="entry name" value="DinB/YfiT-like"/>
</dbReference>
<evidence type="ECO:0000313" key="3">
    <source>
        <dbReference type="Proteomes" id="UP001500621"/>
    </source>
</evidence>
<organism evidence="2 3">
    <name type="scientific">Nocardioides nanhaiensis</name>
    <dbReference type="NCBI Taxonomy" id="1476871"/>
    <lineage>
        <taxon>Bacteria</taxon>
        <taxon>Bacillati</taxon>
        <taxon>Actinomycetota</taxon>
        <taxon>Actinomycetes</taxon>
        <taxon>Propionibacteriales</taxon>
        <taxon>Nocardioidaceae</taxon>
        <taxon>Nocardioides</taxon>
    </lineage>
</organism>
<comment type="caution">
    <text evidence="2">The sequence shown here is derived from an EMBL/GenBank/DDBJ whole genome shotgun (WGS) entry which is preliminary data.</text>
</comment>
<evidence type="ECO:0000313" key="2">
    <source>
        <dbReference type="EMBL" id="GAA4696530.1"/>
    </source>
</evidence>
<evidence type="ECO:0000259" key="1">
    <source>
        <dbReference type="Pfam" id="PF11716"/>
    </source>
</evidence>
<dbReference type="EMBL" id="BAABIM010000004">
    <property type="protein sequence ID" value="GAA4696530.1"/>
    <property type="molecule type" value="Genomic_DNA"/>
</dbReference>
<feature type="domain" description="Mycothiol-dependent maleylpyruvate isomerase metal-binding" evidence="1">
    <location>
        <begin position="7"/>
        <end position="106"/>
    </location>
</feature>
<dbReference type="Pfam" id="PF11716">
    <property type="entry name" value="MDMPI_N"/>
    <property type="match status" value="1"/>
</dbReference>
<protein>
    <recommendedName>
        <fullName evidence="1">Mycothiol-dependent maleylpyruvate isomerase metal-binding domain-containing protein</fullName>
    </recommendedName>
</protein>
<dbReference type="Proteomes" id="UP001500621">
    <property type="component" value="Unassembled WGS sequence"/>
</dbReference>
<proteinExistence type="predicted"/>
<dbReference type="InterPro" id="IPR024344">
    <property type="entry name" value="MDMPI_metal-binding"/>
</dbReference>
<name>A0ABP8WY65_9ACTN</name>
<dbReference type="NCBIfam" id="TIGR03083">
    <property type="entry name" value="maleylpyruvate isomerase family mycothiol-dependent enzyme"/>
    <property type="match status" value="1"/>
</dbReference>
<gene>
    <name evidence="2" type="ORF">GCM10023226_38760</name>
</gene>
<dbReference type="RefSeq" id="WP_345270079.1">
    <property type="nucleotide sequence ID" value="NZ_BAABIM010000004.1"/>
</dbReference>
<accession>A0ABP8WY65</accession>
<dbReference type="SUPFAM" id="SSF109854">
    <property type="entry name" value="DinB/YfiT-like putative metalloenzymes"/>
    <property type="match status" value="1"/>
</dbReference>